<dbReference type="PANTHER" id="PTHR48100:SF1">
    <property type="entry name" value="HISTIDINE PHOSPHATASE FAMILY PROTEIN-RELATED"/>
    <property type="match status" value="1"/>
</dbReference>
<dbReference type="RefSeq" id="WP_379894210.1">
    <property type="nucleotide sequence ID" value="NZ_CBCSCT010000063.1"/>
</dbReference>
<evidence type="ECO:0000313" key="2">
    <source>
        <dbReference type="Proteomes" id="UP001596250"/>
    </source>
</evidence>
<dbReference type="SUPFAM" id="SSF53254">
    <property type="entry name" value="Phosphoglycerate mutase-like"/>
    <property type="match status" value="1"/>
</dbReference>
<dbReference type="EMBL" id="JBHSQV010000142">
    <property type="protein sequence ID" value="MFC5986900.1"/>
    <property type="molecule type" value="Genomic_DNA"/>
</dbReference>
<dbReference type="CDD" id="cd07067">
    <property type="entry name" value="HP_PGM_like"/>
    <property type="match status" value="1"/>
</dbReference>
<dbReference type="InterPro" id="IPR013078">
    <property type="entry name" value="His_Pase_superF_clade-1"/>
</dbReference>
<reference evidence="2" key="1">
    <citation type="journal article" date="2019" name="Int. J. Syst. Evol. Microbiol.">
        <title>The Global Catalogue of Microorganisms (GCM) 10K type strain sequencing project: providing services to taxonomists for standard genome sequencing and annotation.</title>
        <authorList>
            <consortium name="The Broad Institute Genomics Platform"/>
            <consortium name="The Broad Institute Genome Sequencing Center for Infectious Disease"/>
            <person name="Wu L."/>
            <person name="Ma J."/>
        </authorList>
    </citation>
    <scope>NUCLEOTIDE SEQUENCE [LARGE SCALE GENOMIC DNA]</scope>
    <source>
        <strain evidence="2">CCM 8749</strain>
    </source>
</reference>
<dbReference type="Proteomes" id="UP001596250">
    <property type="component" value="Unassembled WGS sequence"/>
</dbReference>
<proteinExistence type="predicted"/>
<keyword evidence="2" id="KW-1185">Reference proteome</keyword>
<comment type="caution">
    <text evidence="1">The sequence shown here is derived from an EMBL/GenBank/DDBJ whole genome shotgun (WGS) entry which is preliminary data.</text>
</comment>
<sequence>MVLTFYLVRHALKEKAVGDVPITTQGVLQAQWTTEYFKRIPISSIVASPLRRAQETAQYIANETKSEIAADDRLRERANWGDLPGQTFEEFVQMWDRCTADPDYIPPVGDSARQAAERLSSLLTELSNTHTSGDHIVVVTHGGLITDFLVNHFPEHELNVWHPRFIAEQSSLIPECSITKLVCDQGKYRIEDFASTKHLNE</sequence>
<evidence type="ECO:0000313" key="1">
    <source>
        <dbReference type="EMBL" id="MFC5986900.1"/>
    </source>
</evidence>
<protein>
    <submittedName>
        <fullName evidence="1">Histidine phosphatase family protein</fullName>
    </submittedName>
</protein>
<dbReference type="SMART" id="SM00855">
    <property type="entry name" value="PGAM"/>
    <property type="match status" value="1"/>
</dbReference>
<dbReference type="InterPro" id="IPR029033">
    <property type="entry name" value="His_PPase_superfam"/>
</dbReference>
<accession>A0ABW1IP70</accession>
<dbReference type="PANTHER" id="PTHR48100">
    <property type="entry name" value="BROAD-SPECIFICITY PHOSPHATASE YOR283W-RELATED"/>
    <property type="match status" value="1"/>
</dbReference>
<dbReference type="Pfam" id="PF00300">
    <property type="entry name" value="His_Phos_1"/>
    <property type="match status" value="1"/>
</dbReference>
<name>A0ABW1IP70_9BACL</name>
<gene>
    <name evidence="1" type="ORF">ACFPXP_10785</name>
</gene>
<dbReference type="Gene3D" id="3.40.50.1240">
    <property type="entry name" value="Phosphoglycerate mutase-like"/>
    <property type="match status" value="1"/>
</dbReference>
<dbReference type="InterPro" id="IPR050275">
    <property type="entry name" value="PGM_Phosphatase"/>
</dbReference>
<organism evidence="1 2">
    <name type="scientific">Marinicrinis lubricantis</name>
    <dbReference type="NCBI Taxonomy" id="2086470"/>
    <lineage>
        <taxon>Bacteria</taxon>
        <taxon>Bacillati</taxon>
        <taxon>Bacillota</taxon>
        <taxon>Bacilli</taxon>
        <taxon>Bacillales</taxon>
        <taxon>Paenibacillaceae</taxon>
    </lineage>
</organism>